<evidence type="ECO:0000313" key="20">
    <source>
        <dbReference type="EMBL" id="CAG8576790.1"/>
    </source>
</evidence>
<keyword evidence="10" id="KW-0479">Metal-binding</keyword>
<comment type="caution">
    <text evidence="20">The sequence shown here is derived from an EMBL/GenBank/DDBJ whole genome shotgun (WGS) entry which is preliminary data.</text>
</comment>
<dbReference type="OrthoDB" id="10262326at2759"/>
<dbReference type="AlphaFoldDB" id="A0A9N9BUW4"/>
<evidence type="ECO:0000256" key="19">
    <source>
        <dbReference type="SAM" id="Phobius"/>
    </source>
</evidence>
<evidence type="ECO:0000256" key="12">
    <source>
        <dbReference type="ARBA" id="ARBA00022842"/>
    </source>
</evidence>
<evidence type="ECO:0000256" key="2">
    <source>
        <dbReference type="ARBA" id="ARBA00004477"/>
    </source>
</evidence>
<comment type="cofactor">
    <cofactor evidence="1">
        <name>Mg(2+)</name>
        <dbReference type="ChEBI" id="CHEBI:18420"/>
    </cofactor>
</comment>
<dbReference type="GO" id="GO:0046872">
    <property type="term" value="F:metal ion binding"/>
    <property type="evidence" value="ECO:0007669"/>
    <property type="project" value="UniProtKB-KW"/>
</dbReference>
<evidence type="ECO:0000256" key="16">
    <source>
        <dbReference type="ARBA" id="ARBA00033238"/>
    </source>
</evidence>
<evidence type="ECO:0000256" key="13">
    <source>
        <dbReference type="ARBA" id="ARBA00022989"/>
    </source>
</evidence>
<evidence type="ECO:0000256" key="10">
    <source>
        <dbReference type="ARBA" id="ARBA00022723"/>
    </source>
</evidence>
<keyword evidence="12" id="KW-0460">Magnesium</keyword>
<proteinExistence type="inferred from homology"/>
<keyword evidence="7" id="KW-0328">Glycosyltransferase</keyword>
<feature type="transmembrane region" description="Helical" evidence="19">
    <location>
        <begin position="31"/>
        <end position="50"/>
    </location>
</feature>
<dbReference type="EC" id="2.7.8.15" evidence="5"/>
<feature type="transmembrane region" description="Helical" evidence="19">
    <location>
        <begin position="7"/>
        <end position="25"/>
    </location>
</feature>
<dbReference type="GO" id="GO:0005789">
    <property type="term" value="C:endoplasmic reticulum membrane"/>
    <property type="evidence" value="ECO:0007669"/>
    <property type="project" value="UniProtKB-SubCell"/>
</dbReference>
<feature type="transmembrane region" description="Helical" evidence="19">
    <location>
        <begin position="71"/>
        <end position="92"/>
    </location>
</feature>
<evidence type="ECO:0000256" key="9">
    <source>
        <dbReference type="ARBA" id="ARBA00022692"/>
    </source>
</evidence>
<evidence type="ECO:0000256" key="7">
    <source>
        <dbReference type="ARBA" id="ARBA00022676"/>
    </source>
</evidence>
<sequence>MLTTTVSLTLTSVILLALVIIFNTVHDPLSASIGFSILGCAITWRLVPVLNDSFLKANLAGKDLNKLDKQIIPESMGVVCATVYLVCLFLFIPFPFMEWFTGKGIISHTEEFQKPTFPHHKLGEFLSALLSLQSMTFLGFADDVFDIRWRDPYNYANTATVSVWTVCRLGMVAVFCTNSINILAGINGVEIGQSLVIACSIAFNDYLFLNGTDPAVEAHLFSLYFILPFIGVSLGLMMHNWYPSRVFVGDTYCYFAGMTFTVVGILAHFNCPRHRMPRFNPTTQKLDYSRARLQKPLGVSALVILKIFSSLSLVEITELENSIEVNNFTLLNLLLLKFGSMNERTLTIKRNND</sequence>
<evidence type="ECO:0000256" key="18">
    <source>
        <dbReference type="ARBA" id="ARBA00045078"/>
    </source>
</evidence>
<evidence type="ECO:0000256" key="17">
    <source>
        <dbReference type="ARBA" id="ARBA00044717"/>
    </source>
</evidence>
<dbReference type="Proteomes" id="UP000789759">
    <property type="component" value="Unassembled WGS sequence"/>
</dbReference>
<evidence type="ECO:0000256" key="14">
    <source>
        <dbReference type="ARBA" id="ARBA00023136"/>
    </source>
</evidence>
<evidence type="ECO:0000256" key="8">
    <source>
        <dbReference type="ARBA" id="ARBA00022679"/>
    </source>
</evidence>
<comment type="similarity">
    <text evidence="4">Belongs to the glycosyltransferase 4 family.</text>
</comment>
<dbReference type="InterPro" id="IPR000715">
    <property type="entry name" value="Glycosyl_transferase_4"/>
</dbReference>
<comment type="catalytic activity">
    <reaction evidence="18">
        <text>a di-trans,poly-cis-dolichyl phosphate + UDP-N-acetyl-alpha-D-glucosamine = an N-acetyl-alpha-D-glucosaminyl-diphospho-di-trans,poly-cis-dolichol + UMP</text>
        <dbReference type="Rhea" id="RHEA:13289"/>
        <dbReference type="Rhea" id="RHEA-COMP:19498"/>
        <dbReference type="Rhea" id="RHEA-COMP:19507"/>
        <dbReference type="ChEBI" id="CHEBI:57683"/>
        <dbReference type="ChEBI" id="CHEBI:57705"/>
        <dbReference type="ChEBI" id="CHEBI:57865"/>
        <dbReference type="ChEBI" id="CHEBI:58427"/>
        <dbReference type="EC" id="2.7.8.15"/>
    </reaction>
    <physiologicalReaction direction="left-to-right" evidence="18">
        <dbReference type="Rhea" id="RHEA:13290"/>
    </physiologicalReaction>
</comment>
<dbReference type="GO" id="GO:0006488">
    <property type="term" value="P:dolichol-linked oligosaccharide biosynthetic process"/>
    <property type="evidence" value="ECO:0007669"/>
    <property type="project" value="InterPro"/>
</dbReference>
<name>A0A9N9BUW4_9GLOM</name>
<keyword evidence="9 19" id="KW-0812">Transmembrane</keyword>
<evidence type="ECO:0000256" key="3">
    <source>
        <dbReference type="ARBA" id="ARBA00004922"/>
    </source>
</evidence>
<dbReference type="GO" id="GO:0016757">
    <property type="term" value="F:glycosyltransferase activity"/>
    <property type="evidence" value="ECO:0007669"/>
    <property type="project" value="UniProtKB-KW"/>
</dbReference>
<dbReference type="PANTHER" id="PTHR10571">
    <property type="entry name" value="UDP-N-ACETYLGLUCOSAMINE--DOLICHYL-PHOSPHATE N-ACETYLGLUCOSAMINEPHOSPHOTRANSFERASE"/>
    <property type="match status" value="1"/>
</dbReference>
<dbReference type="CDD" id="cd06855">
    <property type="entry name" value="GT_GPT_euk"/>
    <property type="match status" value="1"/>
</dbReference>
<gene>
    <name evidence="20" type="ORF">CPELLU_LOCUS5903</name>
</gene>
<dbReference type="PANTHER" id="PTHR10571:SF0">
    <property type="entry name" value="UDP-N-ACETYLGLUCOSAMINE--DOLICHYL-PHOSPHATE N-ACETYLGLUCOSAMINEPHOSPHOTRANSFERASE"/>
    <property type="match status" value="1"/>
</dbReference>
<feature type="transmembrane region" description="Helical" evidence="19">
    <location>
        <begin position="221"/>
        <end position="242"/>
    </location>
</feature>
<feature type="transmembrane region" description="Helical" evidence="19">
    <location>
        <begin position="254"/>
        <end position="271"/>
    </location>
</feature>
<evidence type="ECO:0000256" key="15">
    <source>
        <dbReference type="ARBA" id="ARBA00029567"/>
    </source>
</evidence>
<evidence type="ECO:0000256" key="5">
    <source>
        <dbReference type="ARBA" id="ARBA00013225"/>
    </source>
</evidence>
<evidence type="ECO:0000256" key="1">
    <source>
        <dbReference type="ARBA" id="ARBA00001946"/>
    </source>
</evidence>
<keyword evidence="14 19" id="KW-0472">Membrane</keyword>
<evidence type="ECO:0000256" key="6">
    <source>
        <dbReference type="ARBA" id="ARBA00017659"/>
    </source>
</evidence>
<dbReference type="EMBL" id="CAJVQA010003523">
    <property type="protein sequence ID" value="CAG8576790.1"/>
    <property type="molecule type" value="Genomic_DNA"/>
</dbReference>
<keyword evidence="13 19" id="KW-1133">Transmembrane helix</keyword>
<keyword evidence="21" id="KW-1185">Reference proteome</keyword>
<evidence type="ECO:0000256" key="11">
    <source>
        <dbReference type="ARBA" id="ARBA00022824"/>
    </source>
</evidence>
<keyword evidence="11" id="KW-0256">Endoplasmic reticulum</keyword>
<dbReference type="Pfam" id="PF00953">
    <property type="entry name" value="Glycos_transf_4"/>
    <property type="match status" value="1"/>
</dbReference>
<comment type="function">
    <text evidence="17">UDP-N-acetylglucosamine--dolichyl-phosphate N-acetylglucosaminephosphotransferase that operates in the biosynthetic pathway of dolichol-linked oligosaccharides, the glycan precursors employed in protein asparagine (N)-glycosylation. The assembly of dolichol-linked oligosaccharides begins on the cytosolic side of the endoplasmic reticulum membrane and finishes in its lumen. The sequential addition of sugars to dolichol pyrophosphate produces dolichol-linked oligosaccharides containing fourteen sugars, including two GlcNAcs, nine mannoses and three glucoses. Once assembled, the oligosaccharide is transferred from the lipid to nascent proteins by oligosaccharyltransferases. Catalyzes the initial step of dolichol-linked oligosaccharide biosynthesis, transfering GlcNAc-1-P from cytosolic UDP-GlcNAc onto the carrier lipid dolichyl phosphate (P-dolichol), yielding GlcNAc-P-P-dolichol embedded in the cytoplasmic leaflet of the endoplasmic reticulum membrane.</text>
</comment>
<accession>A0A9N9BUW4</accession>
<comment type="subcellular location">
    <subcellularLocation>
        <location evidence="2">Endoplasmic reticulum membrane</location>
        <topology evidence="2">Multi-pass membrane protein</topology>
    </subcellularLocation>
</comment>
<dbReference type="InterPro" id="IPR033895">
    <property type="entry name" value="GPT"/>
</dbReference>
<keyword evidence="8" id="KW-0808">Transferase</keyword>
<comment type="pathway">
    <text evidence="3">Protein modification; protein glycosylation.</text>
</comment>
<evidence type="ECO:0000256" key="4">
    <source>
        <dbReference type="ARBA" id="ARBA00009317"/>
    </source>
</evidence>
<dbReference type="GO" id="GO:0003975">
    <property type="term" value="F:UDP-N-acetylglucosamine-dolichyl-phosphate N-acetylglucosaminephosphotransferase activity"/>
    <property type="evidence" value="ECO:0007669"/>
    <property type="project" value="UniProtKB-EC"/>
</dbReference>
<protein>
    <recommendedName>
        <fullName evidence="6">UDP-N-acetylglucosamine--dolichyl-phosphate N-acetylglucosaminephosphotransferase</fullName>
        <ecNumber evidence="5">2.7.8.15</ecNumber>
    </recommendedName>
    <alternativeName>
        <fullName evidence="15">GlcNAc-1-P transferase</fullName>
    </alternativeName>
    <alternativeName>
        <fullName evidence="16">N-acetylglucosamine-1-phosphate transferase</fullName>
    </alternativeName>
</protein>
<organism evidence="20 21">
    <name type="scientific">Cetraspora pellucida</name>
    <dbReference type="NCBI Taxonomy" id="1433469"/>
    <lineage>
        <taxon>Eukaryota</taxon>
        <taxon>Fungi</taxon>
        <taxon>Fungi incertae sedis</taxon>
        <taxon>Mucoromycota</taxon>
        <taxon>Glomeromycotina</taxon>
        <taxon>Glomeromycetes</taxon>
        <taxon>Diversisporales</taxon>
        <taxon>Gigasporaceae</taxon>
        <taxon>Cetraspora</taxon>
    </lineage>
</organism>
<evidence type="ECO:0000313" key="21">
    <source>
        <dbReference type="Proteomes" id="UP000789759"/>
    </source>
</evidence>
<reference evidence="20" key="1">
    <citation type="submission" date="2021-06" db="EMBL/GenBank/DDBJ databases">
        <authorList>
            <person name="Kallberg Y."/>
            <person name="Tangrot J."/>
            <person name="Rosling A."/>
        </authorList>
    </citation>
    <scope>NUCLEOTIDE SEQUENCE</scope>
    <source>
        <strain evidence="20">FL966</strain>
    </source>
</reference>